<evidence type="ECO:0000313" key="6">
    <source>
        <dbReference type="EMBL" id="KAK1771370.1"/>
    </source>
</evidence>
<dbReference type="PANTHER" id="PTHR31001:SF45">
    <property type="entry name" value="ZN(II)2CYS6 TRANSCRIPTION FACTOR (EUROFUNG)"/>
    <property type="match status" value="1"/>
</dbReference>
<dbReference type="InterPro" id="IPR036864">
    <property type="entry name" value="Zn2-C6_fun-type_DNA-bd_sf"/>
</dbReference>
<dbReference type="InterPro" id="IPR001138">
    <property type="entry name" value="Zn2Cys6_DnaBD"/>
</dbReference>
<feature type="region of interest" description="Disordered" evidence="4">
    <location>
        <begin position="691"/>
        <end position="763"/>
    </location>
</feature>
<feature type="domain" description="Zn(2)-C6 fungal-type" evidence="5">
    <location>
        <begin position="31"/>
        <end position="60"/>
    </location>
</feature>
<evidence type="ECO:0000256" key="1">
    <source>
        <dbReference type="ARBA" id="ARBA00004123"/>
    </source>
</evidence>
<dbReference type="GO" id="GO:0006351">
    <property type="term" value="P:DNA-templated transcription"/>
    <property type="evidence" value="ECO:0007669"/>
    <property type="project" value="InterPro"/>
</dbReference>
<dbReference type="CDD" id="cd12148">
    <property type="entry name" value="fungal_TF_MHR"/>
    <property type="match status" value="1"/>
</dbReference>
<evidence type="ECO:0000259" key="5">
    <source>
        <dbReference type="PROSITE" id="PS50048"/>
    </source>
</evidence>
<dbReference type="SMART" id="SM00906">
    <property type="entry name" value="Fungal_trans"/>
    <property type="match status" value="1"/>
</dbReference>
<dbReference type="GO" id="GO:0005634">
    <property type="term" value="C:nucleus"/>
    <property type="evidence" value="ECO:0007669"/>
    <property type="project" value="UniProtKB-SubCell"/>
</dbReference>
<keyword evidence="3" id="KW-0539">Nucleus</keyword>
<comment type="caution">
    <text evidence="6">The sequence shown here is derived from an EMBL/GenBank/DDBJ whole genome shotgun (WGS) entry which is preliminary data.</text>
</comment>
<protein>
    <submittedName>
        <fullName evidence="6">Fungal-specific transcription factor domain-containing protein</fullName>
    </submittedName>
</protein>
<dbReference type="CDD" id="cd00067">
    <property type="entry name" value="GAL4"/>
    <property type="match status" value="1"/>
</dbReference>
<dbReference type="SMART" id="SM00066">
    <property type="entry name" value="GAL4"/>
    <property type="match status" value="1"/>
</dbReference>
<evidence type="ECO:0000256" key="2">
    <source>
        <dbReference type="ARBA" id="ARBA00022723"/>
    </source>
</evidence>
<dbReference type="GeneID" id="85305354"/>
<dbReference type="GO" id="GO:0008270">
    <property type="term" value="F:zinc ion binding"/>
    <property type="evidence" value="ECO:0007669"/>
    <property type="project" value="InterPro"/>
</dbReference>
<evidence type="ECO:0000256" key="4">
    <source>
        <dbReference type="SAM" id="MobiDB-lite"/>
    </source>
</evidence>
<dbReference type="GO" id="GO:0003677">
    <property type="term" value="F:DNA binding"/>
    <property type="evidence" value="ECO:0007669"/>
    <property type="project" value="InterPro"/>
</dbReference>
<evidence type="ECO:0000256" key="3">
    <source>
        <dbReference type="ARBA" id="ARBA00023242"/>
    </source>
</evidence>
<feature type="region of interest" description="Disordered" evidence="4">
    <location>
        <begin position="476"/>
        <end position="495"/>
    </location>
</feature>
<keyword evidence="7" id="KW-1185">Reference proteome</keyword>
<sequence>METESAEPRSTERLAVPTHDPSVMKLTRGHSCVLCQQRKVRCDKQKPCANCVKAQVECRVVPPQPPRRRKKKPHERDLIERLKKYEALMSQHGVAFDPIGHDFKPPDGTDDVTDLEQDLSGLKTSSGASTREYNSPGSQEAEKLVLPSLPTLPNPHFCCNISSFYLLCGQRSLTSDYLRPLKWFPYYKEYRAHHDDMLTDSSDEDFERPTIHHAFDTMFDNTDGFPFVVGGSQVRVTNSHPSAIQIFQLWQIYINNINPLLKISHVPTLQAQIVGAGADPSKISRPLEALMFAIYFIAVTSMKDEEVQSTFGEDRAVLLTKYHGATQQALVNANFMRSTEIMVLQALFLYLISVVRYVDPRSHFCLIGIAVRIATRLGLHRDGAQFNLPPFETEQRRRLWWQIVALDKRIAEITGSAITALSSSGGDCRLPLNVNDTDLYTHAKDPPAPYGGPTEMLFCLTRVEMTVAAAPGGVRPNPVGAGNRPRVQYSPSPSSPDVVTHVANQILPHDLEAYCAYIESVYLKHCDPKNPLHFFTLTMTRMSLCKLRIIGFMCRGVAATSVDDVERDALFVDAIQMVEFDNVIYSTDAVRGFLWYTNLHFPLPAYIFLVSELRRYNTGELCERAWQAICDNHEHRGLIRNLRSPMHIAFGNLFIKAWDAHEDAELQLGRTVQAPRLITLLRQHRSRYVSGVSMPSNAGQGKGAPGGPGPNPAAGGAPGNPDVGGPGAAAGDPSGMYSGGKPGPETARQMGQGPGAMTDDSMMFPSVDMANHMFNSTFPDLGNEPMDWNYLMQYGGFPGFTGHPAVYAQQGGGPHPQPPVTQ</sequence>
<gene>
    <name evidence="6" type="ORF">QBC33DRAFT_151688</name>
</gene>
<comment type="subcellular location">
    <subcellularLocation>
        <location evidence="1">Nucleus</location>
    </subcellularLocation>
</comment>
<dbReference type="InterPro" id="IPR050613">
    <property type="entry name" value="Sec_Metabolite_Reg"/>
</dbReference>
<dbReference type="EMBL" id="MU838998">
    <property type="protein sequence ID" value="KAK1771370.1"/>
    <property type="molecule type" value="Genomic_DNA"/>
</dbReference>
<dbReference type="RefSeq" id="XP_060287583.1">
    <property type="nucleotide sequence ID" value="XM_060422167.1"/>
</dbReference>
<proteinExistence type="predicted"/>
<dbReference type="SUPFAM" id="SSF57701">
    <property type="entry name" value="Zn2/Cys6 DNA-binding domain"/>
    <property type="match status" value="1"/>
</dbReference>
<dbReference type="PANTHER" id="PTHR31001">
    <property type="entry name" value="UNCHARACTERIZED TRANSCRIPTIONAL REGULATORY PROTEIN"/>
    <property type="match status" value="1"/>
</dbReference>
<dbReference type="AlphaFoldDB" id="A0AAJ0C7H6"/>
<dbReference type="Pfam" id="PF04082">
    <property type="entry name" value="Fungal_trans"/>
    <property type="match status" value="1"/>
</dbReference>
<reference evidence="6" key="1">
    <citation type="submission" date="2023-06" db="EMBL/GenBank/DDBJ databases">
        <title>Genome-scale phylogeny and comparative genomics of the fungal order Sordariales.</title>
        <authorList>
            <consortium name="Lawrence Berkeley National Laboratory"/>
            <person name="Hensen N."/>
            <person name="Bonometti L."/>
            <person name="Westerberg I."/>
            <person name="Brannstrom I.O."/>
            <person name="Guillou S."/>
            <person name="Cros-Aarteil S."/>
            <person name="Calhoun S."/>
            <person name="Haridas S."/>
            <person name="Kuo A."/>
            <person name="Mondo S."/>
            <person name="Pangilinan J."/>
            <person name="Riley R."/>
            <person name="Labutti K."/>
            <person name="Andreopoulos B."/>
            <person name="Lipzen A."/>
            <person name="Chen C."/>
            <person name="Yanf M."/>
            <person name="Daum C."/>
            <person name="Ng V."/>
            <person name="Clum A."/>
            <person name="Steindorff A."/>
            <person name="Ohm R."/>
            <person name="Martin F."/>
            <person name="Silar P."/>
            <person name="Natvig D."/>
            <person name="Lalanne C."/>
            <person name="Gautier V."/>
            <person name="Ament-Velasquez S.L."/>
            <person name="Kruys A."/>
            <person name="Hutchinson M.I."/>
            <person name="Powell A.J."/>
            <person name="Barry K."/>
            <person name="Miller A.N."/>
            <person name="Grigoriev I.V."/>
            <person name="Debuchy R."/>
            <person name="Gladieux P."/>
            <person name="Thoren M.H."/>
            <person name="Johannesson H."/>
        </authorList>
    </citation>
    <scope>NUCLEOTIDE SEQUENCE</scope>
    <source>
        <strain evidence="6">8032-3</strain>
    </source>
</reference>
<dbReference type="InterPro" id="IPR007219">
    <property type="entry name" value="XnlR_reg_dom"/>
</dbReference>
<dbReference type="Proteomes" id="UP001244011">
    <property type="component" value="Unassembled WGS sequence"/>
</dbReference>
<dbReference type="Gene3D" id="4.10.240.10">
    <property type="entry name" value="Zn(2)-C6 fungal-type DNA-binding domain"/>
    <property type="match status" value="1"/>
</dbReference>
<name>A0AAJ0C7H6_9PEZI</name>
<feature type="compositionally biased region" description="Gly residues" evidence="4">
    <location>
        <begin position="716"/>
        <end position="728"/>
    </location>
</feature>
<dbReference type="GO" id="GO:0000981">
    <property type="term" value="F:DNA-binding transcription factor activity, RNA polymerase II-specific"/>
    <property type="evidence" value="ECO:0007669"/>
    <property type="project" value="InterPro"/>
</dbReference>
<keyword evidence="2" id="KW-0479">Metal-binding</keyword>
<dbReference type="PROSITE" id="PS50048">
    <property type="entry name" value="ZN2_CY6_FUNGAL_2"/>
    <property type="match status" value="1"/>
</dbReference>
<organism evidence="6 7">
    <name type="scientific">Phialemonium atrogriseum</name>
    <dbReference type="NCBI Taxonomy" id="1093897"/>
    <lineage>
        <taxon>Eukaryota</taxon>
        <taxon>Fungi</taxon>
        <taxon>Dikarya</taxon>
        <taxon>Ascomycota</taxon>
        <taxon>Pezizomycotina</taxon>
        <taxon>Sordariomycetes</taxon>
        <taxon>Sordariomycetidae</taxon>
        <taxon>Cephalothecales</taxon>
        <taxon>Cephalothecaceae</taxon>
        <taxon>Phialemonium</taxon>
    </lineage>
</organism>
<feature type="compositionally biased region" description="Polar residues" evidence="4">
    <location>
        <begin position="122"/>
        <end position="138"/>
    </location>
</feature>
<evidence type="ECO:0000313" key="7">
    <source>
        <dbReference type="Proteomes" id="UP001244011"/>
    </source>
</evidence>
<accession>A0AAJ0C7H6</accession>
<dbReference type="Pfam" id="PF00172">
    <property type="entry name" value="Zn_clus"/>
    <property type="match status" value="1"/>
</dbReference>
<feature type="region of interest" description="Disordered" evidence="4">
    <location>
        <begin position="120"/>
        <end position="139"/>
    </location>
</feature>